<dbReference type="InterPro" id="IPR018612">
    <property type="entry name" value="NSRP1_N"/>
</dbReference>
<feature type="region of interest" description="Disordered" evidence="3">
    <location>
        <begin position="1"/>
        <end position="45"/>
    </location>
</feature>
<gene>
    <name evidence="5" type="primary">NSRP1-L</name>
    <name evidence="5" type="ORF">Hamer_G024352</name>
</gene>
<evidence type="ECO:0000256" key="3">
    <source>
        <dbReference type="SAM" id="MobiDB-lite"/>
    </source>
</evidence>
<organism evidence="5 6">
    <name type="scientific">Homarus americanus</name>
    <name type="common">American lobster</name>
    <dbReference type="NCBI Taxonomy" id="6706"/>
    <lineage>
        <taxon>Eukaryota</taxon>
        <taxon>Metazoa</taxon>
        <taxon>Ecdysozoa</taxon>
        <taxon>Arthropoda</taxon>
        <taxon>Crustacea</taxon>
        <taxon>Multicrustacea</taxon>
        <taxon>Malacostraca</taxon>
        <taxon>Eumalacostraca</taxon>
        <taxon>Eucarida</taxon>
        <taxon>Decapoda</taxon>
        <taxon>Pleocyemata</taxon>
        <taxon>Astacidea</taxon>
        <taxon>Nephropoidea</taxon>
        <taxon>Nephropidae</taxon>
        <taxon>Homarus</taxon>
    </lineage>
</organism>
<feature type="compositionally biased region" description="Basic and acidic residues" evidence="3">
    <location>
        <begin position="236"/>
        <end position="248"/>
    </location>
</feature>
<evidence type="ECO:0000259" key="4">
    <source>
        <dbReference type="Pfam" id="PF09745"/>
    </source>
</evidence>
<dbReference type="OrthoDB" id="446635at2759"/>
<dbReference type="InterPro" id="IPR042816">
    <property type="entry name" value="Nsrp1"/>
</dbReference>
<feature type="non-terminal residue" evidence="5">
    <location>
        <position position="1"/>
    </location>
</feature>
<keyword evidence="2" id="KW-0175">Coiled coil</keyword>
<dbReference type="AlphaFoldDB" id="A0A8J5T388"/>
<feature type="compositionally biased region" description="Basic and acidic residues" evidence="3">
    <location>
        <begin position="362"/>
        <end position="454"/>
    </location>
</feature>
<feature type="compositionally biased region" description="Basic residues" evidence="3">
    <location>
        <begin position="249"/>
        <end position="259"/>
    </location>
</feature>
<proteinExistence type="inferred from homology"/>
<comment type="caution">
    <text evidence="5">The sequence shown here is derived from an EMBL/GenBank/DDBJ whole genome shotgun (WGS) entry which is preliminary data.</text>
</comment>
<dbReference type="Proteomes" id="UP000747542">
    <property type="component" value="Unassembled WGS sequence"/>
</dbReference>
<evidence type="ECO:0000256" key="1">
    <source>
        <dbReference type="ARBA" id="ARBA00010126"/>
    </source>
</evidence>
<feature type="compositionally biased region" description="Basic and acidic residues" evidence="3">
    <location>
        <begin position="220"/>
        <end position="229"/>
    </location>
</feature>
<evidence type="ECO:0000313" key="6">
    <source>
        <dbReference type="Proteomes" id="UP000747542"/>
    </source>
</evidence>
<feature type="compositionally biased region" description="Basic residues" evidence="3">
    <location>
        <begin position="323"/>
        <end position="361"/>
    </location>
</feature>
<name>A0A8J5T388_HOMAM</name>
<feature type="compositionally biased region" description="Basic and acidic residues" evidence="3">
    <location>
        <begin position="270"/>
        <end position="322"/>
    </location>
</feature>
<dbReference type="PANTHER" id="PTHR31938:SF4">
    <property type="entry name" value="NUCLEAR SPECKLE SPLICING REGULATORY PROTEIN 1"/>
    <property type="match status" value="1"/>
</dbReference>
<keyword evidence="6" id="KW-1185">Reference proteome</keyword>
<feature type="domain" description="Nuclear speckle splicing regulatory protein 1 N-terminal" evidence="4">
    <location>
        <begin position="68"/>
        <end position="183"/>
    </location>
</feature>
<dbReference type="GO" id="GO:0000381">
    <property type="term" value="P:regulation of alternative mRNA splicing, via spliceosome"/>
    <property type="evidence" value="ECO:0007669"/>
    <property type="project" value="InterPro"/>
</dbReference>
<evidence type="ECO:0000313" key="5">
    <source>
        <dbReference type="EMBL" id="KAG7172424.1"/>
    </source>
</evidence>
<protein>
    <submittedName>
        <fullName evidence="5">Nuclear speckle splicing regulatory protein 1-like</fullName>
    </submittedName>
</protein>
<feature type="region of interest" description="Disordered" evidence="3">
    <location>
        <begin position="123"/>
        <end position="146"/>
    </location>
</feature>
<sequence length="493" mass="58942">MAAGDGKQYGLILPNKNKGPQPLGTRKLNPLLDSDDELEQDDEAPLNWVEASLKKSAGNSGQQSLQKRLLREALEEDASVFQYDEVYDKMKATKNAETAARKQTAEKKPKYIHNIIKHAEKRKLEDERRTERKVQKERDEEGEEFADKESFVTASYLKKMEELKQAEVEAKLEEMREEKIDVMRHKNFGVFYNHLFKQRMGDLEIKKEPDSEEEGSNEFETIKKREDSKRQKHYRTQRDLSESPERQMRGRPKTLKQRKMSSDSEDEERVESYRDRRDKYRAMGERKEEVKGKDRERDRDRGRERHQSPGRRRERDRGDKSRDRKRGRDRSKERQKNHRGRDRSRSRDRQRRRSKSRSPHSRRGDEKRRRDSHSDSPQKRSKSKDRVKVKEEPRSPNRKDKANTKENINDKEKKDINGKEKKNINDKEKKDKTNNDKVSSEGNVKVKKENELEEKEKRLDRIRKLFTKRTVGEKFEQSLQRFYQRKAERESQG</sequence>
<dbReference type="EMBL" id="JAHLQT010011191">
    <property type="protein sequence ID" value="KAG7172424.1"/>
    <property type="molecule type" value="Genomic_DNA"/>
</dbReference>
<evidence type="ECO:0000256" key="2">
    <source>
        <dbReference type="ARBA" id="ARBA00023054"/>
    </source>
</evidence>
<feature type="compositionally biased region" description="Acidic residues" evidence="3">
    <location>
        <begin position="33"/>
        <end position="44"/>
    </location>
</feature>
<comment type="similarity">
    <text evidence="1">Belongs to the NSRP1 family.</text>
</comment>
<dbReference type="PANTHER" id="PTHR31938">
    <property type="entry name" value="NUCLEAR SPECKLE SPLICING REGULATORY PROTEIN 1"/>
    <property type="match status" value="1"/>
</dbReference>
<accession>A0A8J5T388</accession>
<feature type="region of interest" description="Disordered" evidence="3">
    <location>
        <begin position="206"/>
        <end position="454"/>
    </location>
</feature>
<dbReference type="Pfam" id="PF09745">
    <property type="entry name" value="NSRP1_N"/>
    <property type="match status" value="1"/>
</dbReference>
<reference evidence="5" key="1">
    <citation type="journal article" date="2021" name="Sci. Adv.">
        <title>The American lobster genome reveals insights on longevity, neural, and immune adaptations.</title>
        <authorList>
            <person name="Polinski J.M."/>
            <person name="Zimin A.V."/>
            <person name="Clark K.F."/>
            <person name="Kohn A.B."/>
            <person name="Sadowski N."/>
            <person name="Timp W."/>
            <person name="Ptitsyn A."/>
            <person name="Khanna P."/>
            <person name="Romanova D.Y."/>
            <person name="Williams P."/>
            <person name="Greenwood S.J."/>
            <person name="Moroz L.L."/>
            <person name="Walt D.R."/>
            <person name="Bodnar A.G."/>
        </authorList>
    </citation>
    <scope>NUCLEOTIDE SEQUENCE</scope>
    <source>
        <strain evidence="5">GMGI-L3</strain>
    </source>
</reference>